<keyword evidence="2" id="KW-1185">Reference proteome</keyword>
<sequence>MEYGERGIARGSISVSGTIGVLSVELKAELVKLIDDLSRTKLSGRKVKQLRETIHSFVITEFENHKRYLLEIKVLESGLIQFEDFIQQEIEDVNSIVEMRTLIVEKSIIDRSRQA</sequence>
<dbReference type="RefSeq" id="WP_166151034.1">
    <property type="nucleotide sequence ID" value="NZ_JAAOIW010000005.1"/>
</dbReference>
<evidence type="ECO:0008006" key="3">
    <source>
        <dbReference type="Google" id="ProtNLM"/>
    </source>
</evidence>
<dbReference type="Proteomes" id="UP001165962">
    <property type="component" value="Unassembled WGS sequence"/>
</dbReference>
<accession>A0ABX0JBZ4</accession>
<comment type="caution">
    <text evidence="1">The sequence shown here is derived from an EMBL/GenBank/DDBJ whole genome shotgun (WGS) entry which is preliminary data.</text>
</comment>
<evidence type="ECO:0000313" key="2">
    <source>
        <dbReference type="Proteomes" id="UP001165962"/>
    </source>
</evidence>
<organism evidence="1 2">
    <name type="scientific">Paenibacillus agricola</name>
    <dbReference type="NCBI Taxonomy" id="2716264"/>
    <lineage>
        <taxon>Bacteria</taxon>
        <taxon>Bacillati</taxon>
        <taxon>Bacillota</taxon>
        <taxon>Bacilli</taxon>
        <taxon>Bacillales</taxon>
        <taxon>Paenibacillaceae</taxon>
        <taxon>Paenibacillus</taxon>
    </lineage>
</organism>
<proteinExistence type="predicted"/>
<protein>
    <recommendedName>
        <fullName evidence="3">CopG family transcriptional regulator</fullName>
    </recommendedName>
</protein>
<dbReference type="EMBL" id="JAAOIW010000005">
    <property type="protein sequence ID" value="NHN31215.1"/>
    <property type="molecule type" value="Genomic_DNA"/>
</dbReference>
<reference evidence="1" key="1">
    <citation type="submission" date="2020-03" db="EMBL/GenBank/DDBJ databases">
        <title>Draft sequencing of Paenibacilllus sp. S3N08.</title>
        <authorList>
            <person name="Kim D.-U."/>
        </authorList>
    </citation>
    <scope>NUCLEOTIDE SEQUENCE</scope>
    <source>
        <strain evidence="1">S3N08</strain>
    </source>
</reference>
<evidence type="ECO:0000313" key="1">
    <source>
        <dbReference type="EMBL" id="NHN31215.1"/>
    </source>
</evidence>
<name>A0ABX0JBZ4_9BACL</name>
<gene>
    <name evidence="1" type="ORF">G9U52_15355</name>
</gene>